<dbReference type="AlphaFoldDB" id="A0A453T983"/>
<protein>
    <submittedName>
        <fullName evidence="1">Uncharacterized protein</fullName>
    </submittedName>
</protein>
<dbReference type="EnsemblPlants" id="AET7Gv21298500.1">
    <property type="protein sequence ID" value="AET7Gv21298500.1"/>
    <property type="gene ID" value="AET7Gv21298500"/>
</dbReference>
<reference evidence="1" key="5">
    <citation type="journal article" date="2021" name="G3 (Bethesda)">
        <title>Aegilops tauschii genome assembly Aet v5.0 features greater sequence contiguity and improved annotation.</title>
        <authorList>
            <person name="Wang L."/>
            <person name="Zhu T."/>
            <person name="Rodriguez J.C."/>
            <person name="Deal K.R."/>
            <person name="Dubcovsky J."/>
            <person name="McGuire P.E."/>
            <person name="Lux T."/>
            <person name="Spannagl M."/>
            <person name="Mayer K.F.X."/>
            <person name="Baldrich P."/>
            <person name="Meyers B.C."/>
            <person name="Huo N."/>
            <person name="Gu Y.Q."/>
            <person name="Zhou H."/>
            <person name="Devos K.M."/>
            <person name="Bennetzen J.L."/>
            <person name="Unver T."/>
            <person name="Budak H."/>
            <person name="Gulick P.J."/>
            <person name="Galiba G."/>
            <person name="Kalapos B."/>
            <person name="Nelson D.R."/>
            <person name="Li P."/>
            <person name="You F.M."/>
            <person name="Luo M.C."/>
            <person name="Dvorak J."/>
        </authorList>
    </citation>
    <scope>NUCLEOTIDE SEQUENCE [LARGE SCALE GENOMIC DNA]</scope>
    <source>
        <strain evidence="1">cv. AL8/78</strain>
    </source>
</reference>
<sequence>RQGRRHRRVVRAGARVPAVLPGRLLRGVTGNFLPPLCVFVNVCSDLDLVECMCTLYVPMCHMSGFQLLLGKINHKMVVYKPIFFCVDSWMYVTKMVVVIDSVILMTEKVAGGIIPWRLIIVINLTC</sequence>
<reference evidence="2" key="1">
    <citation type="journal article" date="2014" name="Science">
        <title>Ancient hybridizations among the ancestral genomes of bread wheat.</title>
        <authorList>
            <consortium name="International Wheat Genome Sequencing Consortium,"/>
            <person name="Marcussen T."/>
            <person name="Sandve S.R."/>
            <person name="Heier L."/>
            <person name="Spannagl M."/>
            <person name="Pfeifer M."/>
            <person name="Jakobsen K.S."/>
            <person name="Wulff B.B."/>
            <person name="Steuernagel B."/>
            <person name="Mayer K.F."/>
            <person name="Olsen O.A."/>
        </authorList>
    </citation>
    <scope>NUCLEOTIDE SEQUENCE [LARGE SCALE GENOMIC DNA]</scope>
    <source>
        <strain evidence="2">cv. AL8/78</strain>
    </source>
</reference>
<accession>A0A453T983</accession>
<keyword evidence="2" id="KW-1185">Reference proteome</keyword>
<name>A0A453T983_AEGTS</name>
<organism evidence="1 2">
    <name type="scientific">Aegilops tauschii subsp. strangulata</name>
    <name type="common">Goatgrass</name>
    <dbReference type="NCBI Taxonomy" id="200361"/>
    <lineage>
        <taxon>Eukaryota</taxon>
        <taxon>Viridiplantae</taxon>
        <taxon>Streptophyta</taxon>
        <taxon>Embryophyta</taxon>
        <taxon>Tracheophyta</taxon>
        <taxon>Spermatophyta</taxon>
        <taxon>Magnoliopsida</taxon>
        <taxon>Liliopsida</taxon>
        <taxon>Poales</taxon>
        <taxon>Poaceae</taxon>
        <taxon>BOP clade</taxon>
        <taxon>Pooideae</taxon>
        <taxon>Triticodae</taxon>
        <taxon>Triticeae</taxon>
        <taxon>Triticinae</taxon>
        <taxon>Aegilops</taxon>
    </lineage>
</organism>
<reference evidence="2" key="2">
    <citation type="journal article" date="2017" name="Nat. Plants">
        <title>The Aegilops tauschii genome reveals multiple impacts of transposons.</title>
        <authorList>
            <person name="Zhao G."/>
            <person name="Zou C."/>
            <person name="Li K."/>
            <person name="Wang K."/>
            <person name="Li T."/>
            <person name="Gao L."/>
            <person name="Zhang X."/>
            <person name="Wang H."/>
            <person name="Yang Z."/>
            <person name="Liu X."/>
            <person name="Jiang W."/>
            <person name="Mao L."/>
            <person name="Kong X."/>
            <person name="Jiao Y."/>
            <person name="Jia J."/>
        </authorList>
    </citation>
    <scope>NUCLEOTIDE SEQUENCE [LARGE SCALE GENOMIC DNA]</scope>
    <source>
        <strain evidence="2">cv. AL8/78</strain>
    </source>
</reference>
<dbReference type="Gramene" id="AET7Gv21298500.1">
    <property type="protein sequence ID" value="AET7Gv21298500.1"/>
    <property type="gene ID" value="AET7Gv21298500"/>
</dbReference>
<dbReference type="Proteomes" id="UP000015105">
    <property type="component" value="Chromosome 7D"/>
</dbReference>
<reference evidence="1" key="4">
    <citation type="submission" date="2019-03" db="UniProtKB">
        <authorList>
            <consortium name="EnsemblPlants"/>
        </authorList>
    </citation>
    <scope>IDENTIFICATION</scope>
</reference>
<evidence type="ECO:0000313" key="2">
    <source>
        <dbReference type="Proteomes" id="UP000015105"/>
    </source>
</evidence>
<proteinExistence type="predicted"/>
<reference evidence="1" key="3">
    <citation type="journal article" date="2017" name="Nature">
        <title>Genome sequence of the progenitor of the wheat D genome Aegilops tauschii.</title>
        <authorList>
            <person name="Luo M.C."/>
            <person name="Gu Y.Q."/>
            <person name="Puiu D."/>
            <person name="Wang H."/>
            <person name="Twardziok S.O."/>
            <person name="Deal K.R."/>
            <person name="Huo N."/>
            <person name="Zhu T."/>
            <person name="Wang L."/>
            <person name="Wang Y."/>
            <person name="McGuire P.E."/>
            <person name="Liu S."/>
            <person name="Long H."/>
            <person name="Ramasamy R.K."/>
            <person name="Rodriguez J.C."/>
            <person name="Van S.L."/>
            <person name="Yuan L."/>
            <person name="Wang Z."/>
            <person name="Xia Z."/>
            <person name="Xiao L."/>
            <person name="Anderson O.D."/>
            <person name="Ouyang S."/>
            <person name="Liang Y."/>
            <person name="Zimin A.V."/>
            <person name="Pertea G."/>
            <person name="Qi P."/>
            <person name="Bennetzen J.L."/>
            <person name="Dai X."/>
            <person name="Dawson M.W."/>
            <person name="Muller H.G."/>
            <person name="Kugler K."/>
            <person name="Rivarola-Duarte L."/>
            <person name="Spannagl M."/>
            <person name="Mayer K.F.X."/>
            <person name="Lu F.H."/>
            <person name="Bevan M.W."/>
            <person name="Leroy P."/>
            <person name="Li P."/>
            <person name="You F.M."/>
            <person name="Sun Q."/>
            <person name="Liu Z."/>
            <person name="Lyons E."/>
            <person name="Wicker T."/>
            <person name="Salzberg S.L."/>
            <person name="Devos K.M."/>
            <person name="Dvorak J."/>
        </authorList>
    </citation>
    <scope>NUCLEOTIDE SEQUENCE [LARGE SCALE GENOMIC DNA]</scope>
    <source>
        <strain evidence="1">cv. AL8/78</strain>
    </source>
</reference>
<evidence type="ECO:0000313" key="1">
    <source>
        <dbReference type="EnsemblPlants" id="AET7Gv21298500.1"/>
    </source>
</evidence>